<dbReference type="GO" id="GO:0044594">
    <property type="term" value="F:17-beta-hydroxysteroid dehydrogenase (NAD+) activity"/>
    <property type="evidence" value="ECO:0007669"/>
    <property type="project" value="TreeGrafter"/>
</dbReference>
<organism evidence="4 5">
    <name type="scientific">Suillus plorans</name>
    <dbReference type="NCBI Taxonomy" id="116603"/>
    <lineage>
        <taxon>Eukaryota</taxon>
        <taxon>Fungi</taxon>
        <taxon>Dikarya</taxon>
        <taxon>Basidiomycota</taxon>
        <taxon>Agaricomycotina</taxon>
        <taxon>Agaricomycetes</taxon>
        <taxon>Agaricomycetidae</taxon>
        <taxon>Boletales</taxon>
        <taxon>Suillineae</taxon>
        <taxon>Suillaceae</taxon>
        <taxon>Suillus</taxon>
    </lineage>
</organism>
<dbReference type="CDD" id="cd03448">
    <property type="entry name" value="HDE_HSD"/>
    <property type="match status" value="1"/>
</dbReference>
<dbReference type="OrthoDB" id="3592703at2759"/>
<dbReference type="Proteomes" id="UP000719766">
    <property type="component" value="Unassembled WGS sequence"/>
</dbReference>
<protein>
    <submittedName>
        <fullName evidence="4">Hydroxysteroid dehydrogenase</fullName>
    </submittedName>
</protein>
<dbReference type="RefSeq" id="XP_041166413.1">
    <property type="nucleotide sequence ID" value="XM_041299593.1"/>
</dbReference>
<dbReference type="Pfam" id="PF01575">
    <property type="entry name" value="MaoC_dehydratas"/>
    <property type="match status" value="1"/>
</dbReference>
<proteinExistence type="predicted"/>
<dbReference type="PANTHER" id="PTHR13078">
    <property type="entry name" value="PEROXISOMAL MULTIFUNCTIONAL ENZYME TYPE 2-RELATED"/>
    <property type="match status" value="1"/>
</dbReference>
<evidence type="ECO:0000256" key="1">
    <source>
        <dbReference type="SAM" id="MobiDB-lite"/>
    </source>
</evidence>
<accession>A0A9P7DWP9</accession>
<dbReference type="EMBL" id="JABBWE010000003">
    <property type="protein sequence ID" value="KAG1804798.1"/>
    <property type="molecule type" value="Genomic_DNA"/>
</dbReference>
<dbReference type="GO" id="GO:0006635">
    <property type="term" value="P:fatty acid beta-oxidation"/>
    <property type="evidence" value="ECO:0007669"/>
    <property type="project" value="TreeGrafter"/>
</dbReference>
<gene>
    <name evidence="4" type="ORF">HD556DRAFT_1303367</name>
</gene>
<feature type="domain" description="Peroxisomal multifunctional enzyme type 2-like N-terminal" evidence="3">
    <location>
        <begin position="30"/>
        <end position="173"/>
    </location>
</feature>
<evidence type="ECO:0000313" key="4">
    <source>
        <dbReference type="EMBL" id="KAG1804798.1"/>
    </source>
</evidence>
<keyword evidence="5" id="KW-1185">Reference proteome</keyword>
<dbReference type="Pfam" id="PF22622">
    <property type="entry name" value="MFE-2_hydrat-2_N"/>
    <property type="match status" value="1"/>
</dbReference>
<dbReference type="InterPro" id="IPR002539">
    <property type="entry name" value="MaoC-like_dom"/>
</dbReference>
<comment type="caution">
    <text evidence="4">The sequence shown here is derived from an EMBL/GenBank/DDBJ whole genome shotgun (WGS) entry which is preliminary data.</text>
</comment>
<feature type="region of interest" description="Disordered" evidence="1">
    <location>
        <begin position="181"/>
        <end position="200"/>
    </location>
</feature>
<dbReference type="GO" id="GO:0004300">
    <property type="term" value="F:enoyl-CoA hydratase activity"/>
    <property type="evidence" value="ECO:0007669"/>
    <property type="project" value="TreeGrafter"/>
</dbReference>
<name>A0A9P7DWP9_9AGAM</name>
<evidence type="ECO:0000259" key="3">
    <source>
        <dbReference type="Pfam" id="PF22622"/>
    </source>
</evidence>
<feature type="domain" description="MaoC-like" evidence="2">
    <location>
        <begin position="194"/>
        <end position="292"/>
    </location>
</feature>
<dbReference type="Gene3D" id="3.10.129.10">
    <property type="entry name" value="Hotdog Thioesterase"/>
    <property type="match status" value="1"/>
</dbReference>
<evidence type="ECO:0000313" key="5">
    <source>
        <dbReference type="Proteomes" id="UP000719766"/>
    </source>
</evidence>
<sequence>MSTLPDVFADLDDSQLVADAKKDKPEDHEFSYTERDVILYNLGVGATAKDLQWTYESHEEFGALPTFGVIPQFAASSGISLGWLPNFNPVRHPDRIQCTPGNLITSQAKLLHGEQYLAIKSPIPTEGNFVNETRLLEVLDKGKAASVTTIVYTKDVATGNVIFENQITVFIRGAGGFGGKRSGRDRGAATAVNTPPNRQPDAVIEEKTSASQAALYRLSGDYNPLHIDPSFAAIGGFDQPILHGLCFMGIAAKHVLQSFGAYKDIKVRFSGVVFPGETLVTEMWKTDNKVIFCVDVEPSFTAAKTKERGTTVLAAAAVTLIDTDLMAKL</sequence>
<dbReference type="PANTHER" id="PTHR13078:SF56">
    <property type="entry name" value="PEROXISOMAL MULTIFUNCTIONAL ENZYME TYPE 2"/>
    <property type="match status" value="1"/>
</dbReference>
<evidence type="ECO:0000259" key="2">
    <source>
        <dbReference type="Pfam" id="PF01575"/>
    </source>
</evidence>
<dbReference type="SUPFAM" id="SSF54637">
    <property type="entry name" value="Thioesterase/thiol ester dehydrase-isomerase"/>
    <property type="match status" value="2"/>
</dbReference>
<dbReference type="InterPro" id="IPR054357">
    <property type="entry name" value="MFE-2_N"/>
</dbReference>
<dbReference type="AlphaFoldDB" id="A0A9P7DWP9"/>
<dbReference type="GO" id="GO:0005777">
    <property type="term" value="C:peroxisome"/>
    <property type="evidence" value="ECO:0007669"/>
    <property type="project" value="TreeGrafter"/>
</dbReference>
<dbReference type="GO" id="GO:0003857">
    <property type="term" value="F:(3S)-3-hydroxyacyl-CoA dehydrogenase (NAD+) activity"/>
    <property type="evidence" value="ECO:0007669"/>
    <property type="project" value="TreeGrafter"/>
</dbReference>
<dbReference type="GeneID" id="64593357"/>
<dbReference type="InterPro" id="IPR029069">
    <property type="entry name" value="HotDog_dom_sf"/>
</dbReference>
<reference evidence="4" key="1">
    <citation type="journal article" date="2020" name="New Phytol.">
        <title>Comparative genomics reveals dynamic genome evolution in host specialist ectomycorrhizal fungi.</title>
        <authorList>
            <person name="Lofgren L.A."/>
            <person name="Nguyen N.H."/>
            <person name="Vilgalys R."/>
            <person name="Ruytinx J."/>
            <person name="Liao H.L."/>
            <person name="Branco S."/>
            <person name="Kuo A."/>
            <person name="LaButti K."/>
            <person name="Lipzen A."/>
            <person name="Andreopoulos W."/>
            <person name="Pangilinan J."/>
            <person name="Riley R."/>
            <person name="Hundley H."/>
            <person name="Na H."/>
            <person name="Barry K."/>
            <person name="Grigoriev I.V."/>
            <person name="Stajich J.E."/>
            <person name="Kennedy P.G."/>
        </authorList>
    </citation>
    <scope>NUCLEOTIDE SEQUENCE</scope>
    <source>
        <strain evidence="4">S12</strain>
    </source>
</reference>